<proteinExistence type="predicted"/>
<dbReference type="Gene3D" id="3.40.50.1580">
    <property type="entry name" value="Nucleoside phosphorylase domain"/>
    <property type="match status" value="1"/>
</dbReference>
<evidence type="ECO:0000313" key="1">
    <source>
        <dbReference type="EMBL" id="KAF5238896.1"/>
    </source>
</evidence>
<reference evidence="1 2" key="1">
    <citation type="journal article" date="2020" name="BMC Genomics">
        <title>Correction to: Identification and distribution of gene clusters required for synthesis of sphingolipid metabolism inhibitors in diverse species of the filamentous fungus Fusarium.</title>
        <authorList>
            <person name="Kim H.S."/>
            <person name="Lohmar J.M."/>
            <person name="Busman M."/>
            <person name="Brown D.W."/>
            <person name="Naumann T.A."/>
            <person name="Divon H.H."/>
            <person name="Lysoe E."/>
            <person name="Uhlig S."/>
            <person name="Proctor R.H."/>
        </authorList>
    </citation>
    <scope>NUCLEOTIDE SEQUENCE [LARGE SCALE GENOMIC DNA]</scope>
    <source>
        <strain evidence="1 2">NRRL 25214</strain>
    </source>
</reference>
<name>A0A8H5DXF2_9HYPO</name>
<gene>
    <name evidence="1" type="ORF">FANTH_10139</name>
</gene>
<dbReference type="GO" id="GO:0009116">
    <property type="term" value="P:nucleoside metabolic process"/>
    <property type="evidence" value="ECO:0007669"/>
    <property type="project" value="InterPro"/>
</dbReference>
<evidence type="ECO:0000313" key="2">
    <source>
        <dbReference type="Proteomes" id="UP000573603"/>
    </source>
</evidence>
<dbReference type="AlphaFoldDB" id="A0A8H5DXF2"/>
<dbReference type="SUPFAM" id="SSF53167">
    <property type="entry name" value="Purine and uridine phosphorylases"/>
    <property type="match status" value="1"/>
</dbReference>
<accession>A0A8H5DXF2</accession>
<protein>
    <recommendedName>
        <fullName evidence="3">Nucleoside phosphorylase domain-containing protein</fullName>
    </recommendedName>
</protein>
<dbReference type="PANTHER" id="PTHR46082">
    <property type="entry name" value="ATP/GTP-BINDING PROTEIN-RELATED"/>
    <property type="match status" value="1"/>
</dbReference>
<dbReference type="PANTHER" id="PTHR46082:SF11">
    <property type="entry name" value="AAA+ ATPASE DOMAIN-CONTAINING PROTEIN-RELATED"/>
    <property type="match status" value="1"/>
</dbReference>
<dbReference type="GO" id="GO:0003824">
    <property type="term" value="F:catalytic activity"/>
    <property type="evidence" value="ECO:0007669"/>
    <property type="project" value="InterPro"/>
</dbReference>
<comment type="caution">
    <text evidence="1">The sequence shown here is derived from an EMBL/GenBank/DDBJ whole genome shotgun (WGS) entry which is preliminary data.</text>
</comment>
<sequence>MLRSFPNIHIGLMVGIGGGVPTTRNDVRLGYVVVGDLIVQYDLGRTVSGGKFERSCDTGNPPSDHLVTAVKSLQARQDLQTSRVSRTLEEIMANHPSFELNHARPAELNRLFVGDHVGDCNGESVPCASCDPSQLVQRLHRPNADCKVHHGKIASGNQVIKHRKTRDRLSYELDVICFEMVAAGLLDANLPCLVIRGISDYADSHKNDKWRGYAAATADAYSKVLLATIPAVIPKGLSFAVSMGDSQIINMVSH</sequence>
<organism evidence="1 2">
    <name type="scientific">Fusarium anthophilum</name>
    <dbReference type="NCBI Taxonomy" id="48485"/>
    <lineage>
        <taxon>Eukaryota</taxon>
        <taxon>Fungi</taxon>
        <taxon>Dikarya</taxon>
        <taxon>Ascomycota</taxon>
        <taxon>Pezizomycotina</taxon>
        <taxon>Sordariomycetes</taxon>
        <taxon>Hypocreomycetidae</taxon>
        <taxon>Hypocreales</taxon>
        <taxon>Nectriaceae</taxon>
        <taxon>Fusarium</taxon>
        <taxon>Fusarium fujikuroi species complex</taxon>
    </lineage>
</organism>
<evidence type="ECO:0008006" key="3">
    <source>
        <dbReference type="Google" id="ProtNLM"/>
    </source>
</evidence>
<dbReference type="InterPro" id="IPR035994">
    <property type="entry name" value="Nucleoside_phosphorylase_sf"/>
</dbReference>
<keyword evidence="2" id="KW-1185">Reference proteome</keyword>
<dbReference type="InterPro" id="IPR053137">
    <property type="entry name" value="NLR-like"/>
</dbReference>
<dbReference type="Proteomes" id="UP000573603">
    <property type="component" value="Unassembled WGS sequence"/>
</dbReference>
<dbReference type="EMBL" id="JABEVY010000281">
    <property type="protein sequence ID" value="KAF5238896.1"/>
    <property type="molecule type" value="Genomic_DNA"/>
</dbReference>